<comment type="caution">
    <text evidence="1">The sequence shown here is derived from an EMBL/GenBank/DDBJ whole genome shotgun (WGS) entry which is preliminary data.</text>
</comment>
<sequence>MILEHRTTLEYNTETHWEHWQYLMILEHCTALHWNAGQRWNTRILDAAGTPDKFRMLEYWKTFEY</sequence>
<evidence type="ECO:0000313" key="2">
    <source>
        <dbReference type="Proteomes" id="UP000266861"/>
    </source>
</evidence>
<gene>
    <name evidence="1" type="ORF">Glove_232g209</name>
</gene>
<organism evidence="1 2">
    <name type="scientific">Diversispora epigaea</name>
    <dbReference type="NCBI Taxonomy" id="1348612"/>
    <lineage>
        <taxon>Eukaryota</taxon>
        <taxon>Fungi</taxon>
        <taxon>Fungi incertae sedis</taxon>
        <taxon>Mucoromycota</taxon>
        <taxon>Glomeromycotina</taxon>
        <taxon>Glomeromycetes</taxon>
        <taxon>Diversisporales</taxon>
        <taxon>Diversisporaceae</taxon>
        <taxon>Diversispora</taxon>
    </lineage>
</organism>
<proteinExistence type="predicted"/>
<dbReference type="Proteomes" id="UP000266861">
    <property type="component" value="Unassembled WGS sequence"/>
</dbReference>
<dbReference type="EMBL" id="PQFF01000215">
    <property type="protein sequence ID" value="RHZ73274.1"/>
    <property type="molecule type" value="Genomic_DNA"/>
</dbReference>
<reference evidence="1 2" key="1">
    <citation type="submission" date="2018-08" db="EMBL/GenBank/DDBJ databases">
        <title>Genome and evolution of the arbuscular mycorrhizal fungus Diversispora epigaea (formerly Glomus versiforme) and its bacterial endosymbionts.</title>
        <authorList>
            <person name="Sun X."/>
            <person name="Fei Z."/>
            <person name="Harrison M."/>
        </authorList>
    </citation>
    <scope>NUCLEOTIDE SEQUENCE [LARGE SCALE GENOMIC DNA]</scope>
    <source>
        <strain evidence="1 2">IT104</strain>
    </source>
</reference>
<protein>
    <submittedName>
        <fullName evidence="1">Uncharacterized protein</fullName>
    </submittedName>
</protein>
<dbReference type="AlphaFoldDB" id="A0A397IJ66"/>
<evidence type="ECO:0000313" key="1">
    <source>
        <dbReference type="EMBL" id="RHZ73274.1"/>
    </source>
</evidence>
<keyword evidence="2" id="KW-1185">Reference proteome</keyword>
<name>A0A397IJ66_9GLOM</name>
<accession>A0A397IJ66</accession>